<dbReference type="STRING" id="1144548.SAMN05443287_102253"/>
<accession>A0A1H6UH35</accession>
<dbReference type="Pfam" id="PF21274">
    <property type="entry name" value="Rng_hyd_C"/>
    <property type="match status" value="1"/>
</dbReference>
<sequence length="49" mass="5027">MTSAAADRVDGNALLIRPGGCVAWALPTGQDLDATTLVRALGTWFGQPA</sequence>
<dbReference type="Gene3D" id="3.40.30.120">
    <property type="match status" value="1"/>
</dbReference>
<evidence type="ECO:0008006" key="3">
    <source>
        <dbReference type="Google" id="ProtNLM"/>
    </source>
</evidence>
<reference evidence="2" key="1">
    <citation type="submission" date="2016-10" db="EMBL/GenBank/DDBJ databases">
        <authorList>
            <person name="Varghese N."/>
            <person name="Submissions S."/>
        </authorList>
    </citation>
    <scope>NUCLEOTIDE SEQUENCE [LARGE SCALE GENOMIC DNA]</scope>
    <source>
        <strain evidence="2">CGMCC 4.7038</strain>
    </source>
</reference>
<evidence type="ECO:0000313" key="2">
    <source>
        <dbReference type="Proteomes" id="UP000198707"/>
    </source>
</evidence>
<organism evidence="1 2">
    <name type="scientific">Micromonospora phaseoli</name>
    <dbReference type="NCBI Taxonomy" id="1144548"/>
    <lineage>
        <taxon>Bacteria</taxon>
        <taxon>Bacillati</taxon>
        <taxon>Actinomycetota</taxon>
        <taxon>Actinomycetes</taxon>
        <taxon>Micromonosporales</taxon>
        <taxon>Micromonosporaceae</taxon>
        <taxon>Micromonospora</taxon>
    </lineage>
</organism>
<evidence type="ECO:0000313" key="1">
    <source>
        <dbReference type="EMBL" id="SEI91713.1"/>
    </source>
</evidence>
<protein>
    <recommendedName>
        <fullName evidence="3">3-(3-hydroxy-phenyl)propionate hydroxylase</fullName>
    </recommendedName>
</protein>
<dbReference type="AlphaFoldDB" id="A0A1H6UH35"/>
<dbReference type="EMBL" id="FNYV01000002">
    <property type="protein sequence ID" value="SEI91713.1"/>
    <property type="molecule type" value="Genomic_DNA"/>
</dbReference>
<dbReference type="Proteomes" id="UP000198707">
    <property type="component" value="Unassembled WGS sequence"/>
</dbReference>
<name>A0A1H6UH35_9ACTN</name>
<dbReference type="RefSeq" id="WP_170147664.1">
    <property type="nucleotide sequence ID" value="NZ_BOPI01000003.1"/>
</dbReference>
<proteinExistence type="predicted"/>
<gene>
    <name evidence="1" type="ORF">SAMN05443287_102253</name>
</gene>
<keyword evidence="2" id="KW-1185">Reference proteome</keyword>